<evidence type="ECO:0000313" key="4">
    <source>
        <dbReference type="WBParaSite" id="HPBE_0000055601-mRNA-1"/>
    </source>
</evidence>
<dbReference type="EMBL" id="UZAH01000415">
    <property type="protein sequence ID" value="VDO18939.1"/>
    <property type="molecule type" value="Genomic_DNA"/>
</dbReference>
<dbReference type="AlphaFoldDB" id="A0A183F314"/>
<reference evidence="2 3" key="1">
    <citation type="submission" date="2018-11" db="EMBL/GenBank/DDBJ databases">
        <authorList>
            <consortium name="Pathogen Informatics"/>
        </authorList>
    </citation>
    <scope>NUCLEOTIDE SEQUENCE [LARGE SCALE GENOMIC DNA]</scope>
</reference>
<protein>
    <submittedName>
        <fullName evidence="4">Chromo domain-containing protein</fullName>
    </submittedName>
</protein>
<reference evidence="4" key="2">
    <citation type="submission" date="2019-09" db="UniProtKB">
        <authorList>
            <consortium name="WormBaseParasite"/>
        </authorList>
    </citation>
    <scope>IDENTIFICATION</scope>
</reference>
<evidence type="ECO:0000313" key="2">
    <source>
        <dbReference type="EMBL" id="VDO18939.1"/>
    </source>
</evidence>
<dbReference type="WBParaSite" id="HPBE_0000055601-mRNA-1">
    <property type="protein sequence ID" value="HPBE_0000055601-mRNA-1"/>
    <property type="gene ID" value="HPBE_0000055601"/>
</dbReference>
<dbReference type="Proteomes" id="UP000050761">
    <property type="component" value="Unassembled WGS sequence"/>
</dbReference>
<sequence>MKALLPGIPDSREGLRQAISSRTLESPPRAPEYSAPEPLITVIKGIYEARERRYEVRTKPQERWTAQWEYTKGWL</sequence>
<name>A0A183F314_HELPZ</name>
<accession>A0A3P7TFW9</accession>
<keyword evidence="3" id="KW-1185">Reference proteome</keyword>
<accession>A0A183F314</accession>
<organism evidence="3 4">
    <name type="scientific">Heligmosomoides polygyrus</name>
    <name type="common">Parasitic roundworm</name>
    <dbReference type="NCBI Taxonomy" id="6339"/>
    <lineage>
        <taxon>Eukaryota</taxon>
        <taxon>Metazoa</taxon>
        <taxon>Ecdysozoa</taxon>
        <taxon>Nematoda</taxon>
        <taxon>Chromadorea</taxon>
        <taxon>Rhabditida</taxon>
        <taxon>Rhabditina</taxon>
        <taxon>Rhabditomorpha</taxon>
        <taxon>Strongyloidea</taxon>
        <taxon>Heligmosomidae</taxon>
        <taxon>Heligmosomoides</taxon>
    </lineage>
</organism>
<feature type="region of interest" description="Disordered" evidence="1">
    <location>
        <begin position="1"/>
        <end position="34"/>
    </location>
</feature>
<evidence type="ECO:0000313" key="3">
    <source>
        <dbReference type="Proteomes" id="UP000050761"/>
    </source>
</evidence>
<gene>
    <name evidence="2" type="ORF">HPBE_LOCUS557</name>
</gene>
<proteinExistence type="predicted"/>
<evidence type="ECO:0000256" key="1">
    <source>
        <dbReference type="SAM" id="MobiDB-lite"/>
    </source>
</evidence>